<dbReference type="RefSeq" id="WP_234988394.1">
    <property type="nucleotide sequence ID" value="NZ_FUHU01000016.1"/>
</dbReference>
<keyword evidence="3" id="KW-1185">Reference proteome</keyword>
<dbReference type="GO" id="GO:0003700">
    <property type="term" value="F:DNA-binding transcription factor activity"/>
    <property type="evidence" value="ECO:0007669"/>
    <property type="project" value="InterPro"/>
</dbReference>
<accession>A0A1R4F5W1</accession>
<dbReference type="PRINTS" id="PR00598">
    <property type="entry name" value="HTHMARR"/>
</dbReference>
<evidence type="ECO:0000313" key="3">
    <source>
        <dbReference type="Proteomes" id="UP000195787"/>
    </source>
</evidence>
<dbReference type="PANTHER" id="PTHR33164:SF43">
    <property type="entry name" value="HTH-TYPE TRANSCRIPTIONAL REPRESSOR YETL"/>
    <property type="match status" value="1"/>
</dbReference>
<dbReference type="PROSITE" id="PS50995">
    <property type="entry name" value="HTH_MARR_2"/>
    <property type="match status" value="1"/>
</dbReference>
<dbReference type="SUPFAM" id="SSF46785">
    <property type="entry name" value="Winged helix' DNA-binding domain"/>
    <property type="match status" value="1"/>
</dbReference>
<feature type="domain" description="HTH marR-type" evidence="1">
    <location>
        <begin position="43"/>
        <end position="179"/>
    </location>
</feature>
<dbReference type="InterPro" id="IPR039422">
    <property type="entry name" value="MarR/SlyA-like"/>
</dbReference>
<protein>
    <submittedName>
        <fullName evidence="2">Transcriptional regulator, MarR family</fullName>
    </submittedName>
</protein>
<dbReference type="PANTHER" id="PTHR33164">
    <property type="entry name" value="TRANSCRIPTIONAL REGULATOR, MARR FAMILY"/>
    <property type="match status" value="1"/>
</dbReference>
<dbReference type="InterPro" id="IPR036388">
    <property type="entry name" value="WH-like_DNA-bd_sf"/>
</dbReference>
<dbReference type="InterPro" id="IPR036390">
    <property type="entry name" value="WH_DNA-bd_sf"/>
</dbReference>
<organism evidence="2 3">
    <name type="scientific">Agrococcus casei LMG 22410</name>
    <dbReference type="NCBI Taxonomy" id="1255656"/>
    <lineage>
        <taxon>Bacteria</taxon>
        <taxon>Bacillati</taxon>
        <taxon>Actinomycetota</taxon>
        <taxon>Actinomycetes</taxon>
        <taxon>Micrococcales</taxon>
        <taxon>Microbacteriaceae</taxon>
        <taxon>Agrococcus</taxon>
    </lineage>
</organism>
<sequence>MSHREAASEGDPISSRIYYVDSSDPRGELVDRAQISDADMQQIGRLMTALGRLRDAERTLLEASQAYMKLSEQDMRALHYLIVAQNESAIATPGAIAQHLEISAASTTKLLNRLERGGHIVREVHPADRRAFAIRVTPETRDAAMSTMGRQQAKRIHSAARLTADERETVTRFLDDMAREISVSAEDWAQQAQ</sequence>
<dbReference type="SMART" id="SM00347">
    <property type="entry name" value="HTH_MARR"/>
    <property type="match status" value="1"/>
</dbReference>
<dbReference type="GO" id="GO:0006950">
    <property type="term" value="P:response to stress"/>
    <property type="evidence" value="ECO:0007669"/>
    <property type="project" value="TreeGrafter"/>
</dbReference>
<dbReference type="AlphaFoldDB" id="A0A1R4F5W1"/>
<dbReference type="EMBL" id="FUHU01000016">
    <property type="protein sequence ID" value="SJM51257.1"/>
    <property type="molecule type" value="Genomic_DNA"/>
</dbReference>
<evidence type="ECO:0000259" key="1">
    <source>
        <dbReference type="PROSITE" id="PS50995"/>
    </source>
</evidence>
<dbReference type="Pfam" id="PF12802">
    <property type="entry name" value="MarR_2"/>
    <property type="match status" value="1"/>
</dbReference>
<reference evidence="2 3" key="1">
    <citation type="submission" date="2017-02" db="EMBL/GenBank/DDBJ databases">
        <authorList>
            <person name="Peterson S.W."/>
        </authorList>
    </citation>
    <scope>NUCLEOTIDE SEQUENCE [LARGE SCALE GENOMIC DNA]</scope>
    <source>
        <strain evidence="2 3">LMG 22410</strain>
    </source>
</reference>
<evidence type="ECO:0000313" key="2">
    <source>
        <dbReference type="EMBL" id="SJM51257.1"/>
    </source>
</evidence>
<dbReference type="GeneID" id="303172113"/>
<dbReference type="InterPro" id="IPR000835">
    <property type="entry name" value="HTH_MarR-typ"/>
</dbReference>
<name>A0A1R4F5W1_9MICO</name>
<dbReference type="Proteomes" id="UP000195787">
    <property type="component" value="Unassembled WGS sequence"/>
</dbReference>
<dbReference type="Gene3D" id="1.10.10.10">
    <property type="entry name" value="Winged helix-like DNA-binding domain superfamily/Winged helix DNA-binding domain"/>
    <property type="match status" value="1"/>
</dbReference>
<proteinExistence type="predicted"/>
<gene>
    <name evidence="2" type="ORF">CZ674_02725</name>
</gene>